<dbReference type="PANTHER" id="PTHR23501:SF177">
    <property type="entry name" value="MAJOR FACILITATOR SUPERFAMILY (MFS) PROFILE DOMAIN-CONTAINING PROTEIN-RELATED"/>
    <property type="match status" value="1"/>
</dbReference>
<keyword evidence="5 7" id="KW-0472">Membrane</keyword>
<gene>
    <name evidence="8" type="ORF">PISL3812_00596</name>
</gene>
<keyword evidence="3 7" id="KW-0812">Transmembrane</keyword>
<reference evidence="8 9" key="1">
    <citation type="submission" date="2015-04" db="EMBL/GenBank/DDBJ databases">
        <authorList>
            <person name="Syromyatnikov M.Y."/>
            <person name="Popov V.N."/>
        </authorList>
    </citation>
    <scope>NUCLEOTIDE SEQUENCE [LARGE SCALE GENOMIC DNA]</scope>
    <source>
        <strain evidence="8">WF-38-12</strain>
    </source>
</reference>
<evidence type="ECO:0000256" key="1">
    <source>
        <dbReference type="ARBA" id="ARBA00004141"/>
    </source>
</evidence>
<keyword evidence="2" id="KW-0813">Transport</keyword>
<dbReference type="OMA" id="RRWNTSA"/>
<organism evidence="8 9">
    <name type="scientific">Talaromyces islandicus</name>
    <name type="common">Penicillium islandicum</name>
    <dbReference type="NCBI Taxonomy" id="28573"/>
    <lineage>
        <taxon>Eukaryota</taxon>
        <taxon>Fungi</taxon>
        <taxon>Dikarya</taxon>
        <taxon>Ascomycota</taxon>
        <taxon>Pezizomycotina</taxon>
        <taxon>Eurotiomycetes</taxon>
        <taxon>Eurotiomycetidae</taxon>
        <taxon>Eurotiales</taxon>
        <taxon>Trichocomaceae</taxon>
        <taxon>Talaromyces</taxon>
        <taxon>Talaromyces sect. Islandici</taxon>
    </lineage>
</organism>
<name>A0A0U1LJV6_TALIS</name>
<keyword evidence="4 7" id="KW-1133">Transmembrane helix</keyword>
<feature type="transmembrane region" description="Helical" evidence="7">
    <location>
        <begin position="151"/>
        <end position="170"/>
    </location>
</feature>
<dbReference type="GO" id="GO:0022857">
    <property type="term" value="F:transmembrane transporter activity"/>
    <property type="evidence" value="ECO:0007669"/>
    <property type="project" value="TreeGrafter"/>
</dbReference>
<keyword evidence="9" id="KW-1185">Reference proteome</keyword>
<sequence length="270" mass="28796">MDLQLREIPRRWNTSASDGQTSGSDYNERSGLSLKVPKPTLKFRLLYVSVKLQSNFSSRHPTWHQLQPASGALIQIVTGISIGALKLFNSLLILGGILSTIASGLLTTIQADSGHPAWIGYQVFAWIGLGLCFNVYIIIIQNMVTPDEVPTATAILLCGALVVSAAHATFHNKLIQTLAVEGPEINPSTVFSVGASDIQKTFHNNLSAIDASYMEGLHKAFALAIAVGDASTLVAVAQPWLRLQASESAEKTEAAKTIEDGKADNAASSV</sequence>
<dbReference type="OrthoDB" id="10021397at2759"/>
<feature type="transmembrane region" description="Helical" evidence="7">
    <location>
        <begin position="118"/>
        <end position="139"/>
    </location>
</feature>
<accession>A0A0U1LJV6</accession>
<dbReference type="EMBL" id="CVMT01000001">
    <property type="protein sequence ID" value="CRG83245.1"/>
    <property type="molecule type" value="Genomic_DNA"/>
</dbReference>
<feature type="compositionally biased region" description="Basic and acidic residues" evidence="6">
    <location>
        <begin position="251"/>
        <end position="263"/>
    </location>
</feature>
<proteinExistence type="predicted"/>
<protein>
    <submittedName>
        <fullName evidence="8">MFS gliotoxin efflux transporter GliA</fullName>
    </submittedName>
</protein>
<evidence type="ECO:0000256" key="7">
    <source>
        <dbReference type="SAM" id="Phobius"/>
    </source>
</evidence>
<comment type="subcellular location">
    <subcellularLocation>
        <location evidence="1">Membrane</location>
        <topology evidence="1">Multi-pass membrane protein</topology>
    </subcellularLocation>
</comment>
<evidence type="ECO:0000256" key="2">
    <source>
        <dbReference type="ARBA" id="ARBA00022448"/>
    </source>
</evidence>
<evidence type="ECO:0000256" key="6">
    <source>
        <dbReference type="SAM" id="MobiDB-lite"/>
    </source>
</evidence>
<feature type="transmembrane region" description="Helical" evidence="7">
    <location>
        <begin position="87"/>
        <end position="106"/>
    </location>
</feature>
<feature type="region of interest" description="Disordered" evidence="6">
    <location>
        <begin position="251"/>
        <end position="270"/>
    </location>
</feature>
<dbReference type="InterPro" id="IPR036259">
    <property type="entry name" value="MFS_trans_sf"/>
</dbReference>
<evidence type="ECO:0000256" key="4">
    <source>
        <dbReference type="ARBA" id="ARBA00022989"/>
    </source>
</evidence>
<dbReference type="AlphaFoldDB" id="A0A0U1LJV6"/>
<evidence type="ECO:0000313" key="8">
    <source>
        <dbReference type="EMBL" id="CRG83245.1"/>
    </source>
</evidence>
<dbReference type="GO" id="GO:0005886">
    <property type="term" value="C:plasma membrane"/>
    <property type="evidence" value="ECO:0007669"/>
    <property type="project" value="TreeGrafter"/>
</dbReference>
<evidence type="ECO:0000256" key="5">
    <source>
        <dbReference type="ARBA" id="ARBA00023136"/>
    </source>
</evidence>
<dbReference type="PANTHER" id="PTHR23501">
    <property type="entry name" value="MAJOR FACILITATOR SUPERFAMILY"/>
    <property type="match status" value="1"/>
</dbReference>
<dbReference type="SUPFAM" id="SSF103473">
    <property type="entry name" value="MFS general substrate transporter"/>
    <property type="match status" value="1"/>
</dbReference>
<dbReference type="Proteomes" id="UP000054383">
    <property type="component" value="Unassembled WGS sequence"/>
</dbReference>
<evidence type="ECO:0000313" key="9">
    <source>
        <dbReference type="Proteomes" id="UP000054383"/>
    </source>
</evidence>
<evidence type="ECO:0000256" key="3">
    <source>
        <dbReference type="ARBA" id="ARBA00022692"/>
    </source>
</evidence>